<name>A0A9Q0MM05_9DIPT</name>
<organism evidence="1 2">
    <name type="scientific">Pseudolycoriella hygida</name>
    <dbReference type="NCBI Taxonomy" id="35572"/>
    <lineage>
        <taxon>Eukaryota</taxon>
        <taxon>Metazoa</taxon>
        <taxon>Ecdysozoa</taxon>
        <taxon>Arthropoda</taxon>
        <taxon>Hexapoda</taxon>
        <taxon>Insecta</taxon>
        <taxon>Pterygota</taxon>
        <taxon>Neoptera</taxon>
        <taxon>Endopterygota</taxon>
        <taxon>Diptera</taxon>
        <taxon>Nematocera</taxon>
        <taxon>Sciaroidea</taxon>
        <taxon>Sciaridae</taxon>
        <taxon>Pseudolycoriella</taxon>
    </lineage>
</organism>
<protein>
    <submittedName>
        <fullName evidence="1">Uncharacterized protein</fullName>
    </submittedName>
</protein>
<reference evidence="1" key="1">
    <citation type="submission" date="2022-07" db="EMBL/GenBank/DDBJ databases">
        <authorList>
            <person name="Trinca V."/>
            <person name="Uliana J.V.C."/>
            <person name="Torres T.T."/>
            <person name="Ward R.J."/>
            <person name="Monesi N."/>
        </authorList>
    </citation>
    <scope>NUCLEOTIDE SEQUENCE</scope>
    <source>
        <strain evidence="1">HSMRA1968</strain>
        <tissue evidence="1">Whole embryos</tissue>
    </source>
</reference>
<proteinExistence type="predicted"/>
<sequence>MEMVKYFGVTQLSHCAWRICQRCRKIQSLYCRLYPAIQSQALLPLSMDRDFAYQFLFD</sequence>
<evidence type="ECO:0000313" key="2">
    <source>
        <dbReference type="Proteomes" id="UP001151699"/>
    </source>
</evidence>
<keyword evidence="2" id="KW-1185">Reference proteome</keyword>
<dbReference type="AlphaFoldDB" id="A0A9Q0MM05"/>
<dbReference type="Proteomes" id="UP001151699">
    <property type="component" value="Unassembled WGS sequence"/>
</dbReference>
<comment type="caution">
    <text evidence="1">The sequence shown here is derived from an EMBL/GenBank/DDBJ whole genome shotgun (WGS) entry which is preliminary data.</text>
</comment>
<gene>
    <name evidence="1" type="ORF">Bhyg_16332</name>
</gene>
<dbReference type="EMBL" id="WJQU01002822">
    <property type="protein sequence ID" value="KAJ6629967.1"/>
    <property type="molecule type" value="Genomic_DNA"/>
</dbReference>
<accession>A0A9Q0MM05</accession>
<evidence type="ECO:0000313" key="1">
    <source>
        <dbReference type="EMBL" id="KAJ6629967.1"/>
    </source>
</evidence>